<comment type="caution">
    <text evidence="1">The sequence shown here is derived from an EMBL/GenBank/DDBJ whole genome shotgun (WGS) entry which is preliminary data.</text>
</comment>
<dbReference type="AlphaFoldDB" id="A0A6F9YM35"/>
<name>A0A6F9YM35_9LACO</name>
<gene>
    <name evidence="1" type="ORF">SY212_13010</name>
</gene>
<accession>A0A6F9YM35</accession>
<dbReference type="EMBL" id="BLAM01000126">
    <property type="protein sequence ID" value="GET06271.1"/>
    <property type="molecule type" value="Genomic_DNA"/>
</dbReference>
<dbReference type="Proteomes" id="UP000494265">
    <property type="component" value="Unassembled WGS sequence"/>
</dbReference>
<protein>
    <submittedName>
        <fullName evidence="1">Uncharacterized protein</fullName>
    </submittedName>
</protein>
<evidence type="ECO:0000313" key="1">
    <source>
        <dbReference type="EMBL" id="GET06271.1"/>
    </source>
</evidence>
<organism evidence="1">
    <name type="scientific">Ligilactobacillus agilis</name>
    <dbReference type="NCBI Taxonomy" id="1601"/>
    <lineage>
        <taxon>Bacteria</taxon>
        <taxon>Bacillati</taxon>
        <taxon>Bacillota</taxon>
        <taxon>Bacilli</taxon>
        <taxon>Lactobacillales</taxon>
        <taxon>Lactobacillaceae</taxon>
        <taxon>Ligilactobacillus</taxon>
    </lineage>
</organism>
<proteinExistence type="predicted"/>
<sequence length="52" mass="5863">MFVDEELVAVVLLELDELEELESESLSAKAAIGKQKITKKVSKKENIFRLVT</sequence>
<reference evidence="1" key="1">
    <citation type="submission" date="2019-10" db="EMBL/GenBank/DDBJ databases">
        <title>Lactobacillus agilis SY212 Whole Genome Sequencing Project.</title>
        <authorList>
            <person name="Suzuki S."/>
            <person name="Endo A."/>
            <person name="Maeno S."/>
            <person name="Shiwa Y."/>
            <person name="Matsutani M."/>
            <person name="Kajikawa A."/>
        </authorList>
    </citation>
    <scope>NUCLEOTIDE SEQUENCE</scope>
    <source>
        <strain evidence="1">SY212</strain>
    </source>
</reference>